<organism evidence="16 17">
    <name type="scientific">Paenibacillus provencensis</name>
    <dbReference type="NCBI Taxonomy" id="441151"/>
    <lineage>
        <taxon>Bacteria</taxon>
        <taxon>Bacillati</taxon>
        <taxon>Bacillota</taxon>
        <taxon>Bacilli</taxon>
        <taxon>Bacillales</taxon>
        <taxon>Paenibacillaceae</taxon>
        <taxon>Paenibacillus</taxon>
    </lineage>
</organism>
<comment type="cofactor">
    <cofactor evidence="13">
        <name>heme</name>
        <dbReference type="ChEBI" id="CHEBI:30413"/>
    </cofactor>
</comment>
<evidence type="ECO:0000256" key="11">
    <source>
        <dbReference type="ARBA" id="ARBA00023033"/>
    </source>
</evidence>
<dbReference type="Gene3D" id="2.40.30.10">
    <property type="entry name" value="Translation factors"/>
    <property type="match status" value="1"/>
</dbReference>
<dbReference type="InterPro" id="IPR001433">
    <property type="entry name" value="OxRdtase_FAD/NAD-bd"/>
</dbReference>
<evidence type="ECO:0000256" key="4">
    <source>
        <dbReference type="ARBA" id="ARBA00022630"/>
    </source>
</evidence>
<dbReference type="Gene3D" id="3.40.50.80">
    <property type="entry name" value="Nucleotide-binding domain of ferredoxin-NADP reductase (FNR) module"/>
    <property type="match status" value="1"/>
</dbReference>
<dbReference type="Gene3D" id="3.40.50.360">
    <property type="match status" value="1"/>
</dbReference>
<sequence length="1071" mass="120642">MSVSVKIPQPKTYGPLGNLPLLDVHAPVQSLVKIAYEQGPIFQIQYPGRKEIYISGHEYVEDACDEKRFDKRIWAPLQNVRPFAGDGLFTSATDEPNWKKAHNILLSSFSQRAMQGYHTKMLDIAVQLIQKWARLNPDETVDIPGDMTRLTLDTIGLCGFDYRFNSFYREDYHLFIDRMVRALDEGMSQLHRLGIQDLFMVQKKKQFNEDIQGMFELVDDLIRERKAHGGNPGDLLSHMLEGTDPETGESLDLENIRYQMITFLIAGHETTSGLLSFAMYYLLKHPDKLTKAREEVDRIFKSSLPTYNQVRDLKYIRMVLNEALRLWPTAPAFSLYAKEDTEIGGKYPMKKGDSVTVLIPKLHRDERVWGVDVDKFIPERFEDPSKVPHDAYKPFGNGQRACIGQQFAMQEATLVLGMVLQHFDLIDYANYELKVKETLTLKPEDFRVKVRSRGMNNMMMLSGSSSAYQTEVSSKSEELSSVPAHNTPMLVLYGSNLGTAEGIAREVADTAKYQGFDASVAPLDNYASHLPKEGVVFIVTASYNGQPPSNAKNFVDWLEQAPATEIEGVRYVVFGCGDHNWASTYQRVPRFIDETLHTKGAIRLLERGESDASGDFEQEVDDFTESLWPDLMQKLQITVDESVPKRRSSLTISYVEGVAAVPLAETYKAYSAMITESRNLQHQNSSRITQHIEIELPEGMTYQEGDHLGVLAHNSEKLVSRVLKRFGLTGSSHLVLSADGRSSAHLPVGTTVRLDDLLTHSVELQAPATRAQLRELASYTVCPPHAKELHALLEEELYKSEIRDKRITMLDLLEKYEACELPFERFLELLPALTPRYYSISSSPKLHPHTASITVNVVRGPAWSGSGEYRGVASNYLAELEPGAKIFMFVQTPESGFQLPDAPDTPIIMIGPGTGVAPFRGFVQARSVMKQQGKKLGEAHLYFGCRTPEHDFLYQEELISAQEQGIVTIHTAFSRVEGQDKCYVQHLIQKDADQLLQLIENGAKTFICGDGVWMAPDVEKTLISSYQRHTQSSEEEAVSWLRALESSGRYVKDVWAGSKIEQEKTVPAKVL</sequence>
<evidence type="ECO:0000256" key="6">
    <source>
        <dbReference type="ARBA" id="ARBA00022723"/>
    </source>
</evidence>
<dbReference type="PROSITE" id="PS51384">
    <property type="entry name" value="FAD_FR"/>
    <property type="match status" value="1"/>
</dbReference>
<evidence type="ECO:0000256" key="7">
    <source>
        <dbReference type="ARBA" id="ARBA00022827"/>
    </source>
</evidence>
<evidence type="ECO:0000256" key="8">
    <source>
        <dbReference type="ARBA" id="ARBA00022857"/>
    </source>
</evidence>
<dbReference type="PANTHER" id="PTHR19384:SF17">
    <property type="entry name" value="NADPH--CYTOCHROME P450 REDUCTASE"/>
    <property type="match status" value="1"/>
</dbReference>
<keyword evidence="10 13" id="KW-0408">Iron</keyword>
<dbReference type="InterPro" id="IPR001128">
    <property type="entry name" value="Cyt_P450"/>
</dbReference>
<dbReference type="CDD" id="cd11068">
    <property type="entry name" value="CYP120A1"/>
    <property type="match status" value="1"/>
</dbReference>
<keyword evidence="7 13" id="KW-0274">FAD</keyword>
<feature type="domain" description="FAD-binding FR-type" evidence="15">
    <location>
        <begin position="667"/>
        <end position="900"/>
    </location>
</feature>
<dbReference type="SUPFAM" id="SSF52218">
    <property type="entry name" value="Flavoproteins"/>
    <property type="match status" value="1"/>
</dbReference>
<dbReference type="InterPro" id="IPR017972">
    <property type="entry name" value="Cyt_P450_CS"/>
</dbReference>
<dbReference type="SUPFAM" id="SSF48264">
    <property type="entry name" value="Cytochrome P450"/>
    <property type="match status" value="1"/>
</dbReference>
<dbReference type="PRINTS" id="PR00371">
    <property type="entry name" value="FPNCR"/>
</dbReference>
<dbReference type="InterPro" id="IPR023173">
    <property type="entry name" value="NADPH_Cyt_P450_Rdtase_alpha"/>
</dbReference>
<evidence type="ECO:0000256" key="9">
    <source>
        <dbReference type="ARBA" id="ARBA00023002"/>
    </source>
</evidence>
<comment type="catalytic activity">
    <reaction evidence="13">
        <text>an organic molecule + reduced [NADPH--hemoprotein reductase] + O2 = an alcohol + oxidized [NADPH--hemoprotein reductase] + H2O + H(+)</text>
        <dbReference type="Rhea" id="RHEA:17149"/>
        <dbReference type="Rhea" id="RHEA-COMP:11964"/>
        <dbReference type="Rhea" id="RHEA-COMP:11965"/>
        <dbReference type="ChEBI" id="CHEBI:15377"/>
        <dbReference type="ChEBI" id="CHEBI:15378"/>
        <dbReference type="ChEBI" id="CHEBI:15379"/>
        <dbReference type="ChEBI" id="CHEBI:30879"/>
        <dbReference type="ChEBI" id="CHEBI:57618"/>
        <dbReference type="ChEBI" id="CHEBI:58210"/>
        <dbReference type="ChEBI" id="CHEBI:142491"/>
        <dbReference type="EC" id="1.14.14.1"/>
    </reaction>
</comment>
<dbReference type="EC" id="1.14.14.1" evidence="13"/>
<feature type="domain" description="Flavodoxin-like" evidence="14">
    <location>
        <begin position="489"/>
        <end position="628"/>
    </location>
</feature>
<keyword evidence="3 13" id="KW-0349">Heme</keyword>
<dbReference type="InterPro" id="IPR017927">
    <property type="entry name" value="FAD-bd_FR_type"/>
</dbReference>
<dbReference type="Proteomes" id="UP001597169">
    <property type="component" value="Unassembled WGS sequence"/>
</dbReference>
<dbReference type="Pfam" id="PF00667">
    <property type="entry name" value="FAD_binding_1"/>
    <property type="match status" value="1"/>
</dbReference>
<evidence type="ECO:0000256" key="1">
    <source>
        <dbReference type="ARBA" id="ARBA00010018"/>
    </source>
</evidence>
<comment type="similarity">
    <text evidence="1 13">In the N-terminal section; belongs to the cytochrome P450 family.</text>
</comment>
<dbReference type="InterPro" id="IPR036396">
    <property type="entry name" value="Cyt_P450_sf"/>
</dbReference>
<keyword evidence="6 13" id="KW-0479">Metal-binding</keyword>
<evidence type="ECO:0000256" key="2">
    <source>
        <dbReference type="ARBA" id="ARBA00022448"/>
    </source>
</evidence>
<evidence type="ECO:0000313" key="16">
    <source>
        <dbReference type="EMBL" id="MFD1128347.1"/>
    </source>
</evidence>
<gene>
    <name evidence="16" type="ORF">ACFQ3J_09200</name>
</gene>
<evidence type="ECO:0000313" key="17">
    <source>
        <dbReference type="Proteomes" id="UP001597169"/>
    </source>
</evidence>
<dbReference type="PROSITE" id="PS00086">
    <property type="entry name" value="CYTOCHROME_P450"/>
    <property type="match status" value="1"/>
</dbReference>
<keyword evidence="2 13" id="KW-0813">Transport</keyword>
<dbReference type="InterPro" id="IPR039261">
    <property type="entry name" value="FNR_nucleotide-bd"/>
</dbReference>
<dbReference type="Gene3D" id="1.10.630.10">
    <property type="entry name" value="Cytochrome P450"/>
    <property type="match status" value="1"/>
</dbReference>
<dbReference type="SUPFAM" id="SSF52343">
    <property type="entry name" value="Ferredoxin reductase-like, C-terminal NADP-linked domain"/>
    <property type="match status" value="1"/>
</dbReference>
<dbReference type="RefSeq" id="WP_285850181.1">
    <property type="nucleotide sequence ID" value="NZ_JBHTKX010000001.1"/>
</dbReference>
<dbReference type="CDD" id="cd06206">
    <property type="entry name" value="bifunctional_CYPOR"/>
    <property type="match status" value="1"/>
</dbReference>
<evidence type="ECO:0000256" key="10">
    <source>
        <dbReference type="ARBA" id="ARBA00023004"/>
    </source>
</evidence>
<dbReference type="InterPro" id="IPR003097">
    <property type="entry name" value="CysJ-like_FAD-binding"/>
</dbReference>
<dbReference type="InterPro" id="IPR001094">
    <property type="entry name" value="Flavdoxin-like"/>
</dbReference>
<evidence type="ECO:0000256" key="12">
    <source>
        <dbReference type="ARBA" id="ARBA00049342"/>
    </source>
</evidence>
<comment type="caution">
    <text evidence="16">The sequence shown here is derived from an EMBL/GenBank/DDBJ whole genome shotgun (WGS) entry which is preliminary data.</text>
</comment>
<proteinExistence type="inferred from homology"/>
<dbReference type="PRINTS" id="PR00369">
    <property type="entry name" value="FLAVODOXIN"/>
</dbReference>
<keyword evidence="5 13" id="KW-0288">FMN</keyword>
<comment type="cofactor">
    <cofactor evidence="13">
        <name>FAD</name>
        <dbReference type="ChEBI" id="CHEBI:57692"/>
    </cofactor>
    <cofactor evidence="13">
        <name>FMN</name>
        <dbReference type="ChEBI" id="CHEBI:58210"/>
    </cofactor>
</comment>
<dbReference type="InterPro" id="IPR029039">
    <property type="entry name" value="Flavoprotein-like_sf"/>
</dbReference>
<dbReference type="InterPro" id="IPR023206">
    <property type="entry name" value="Bifunctional_P450_P450_red"/>
</dbReference>
<accession>A0ABW3PS25</accession>
<protein>
    <recommendedName>
        <fullName evidence="13">Bifunctional cytochrome P450/NADPH--P450 reductase</fullName>
    </recommendedName>
    <domain>
        <recommendedName>
            <fullName evidence="13">Cytochrome P450</fullName>
            <ecNumber evidence="13">1.14.14.1</ecNumber>
        </recommendedName>
    </domain>
    <domain>
        <recommendedName>
            <fullName evidence="13">NADPH--cytochrome P450 reductase</fullName>
            <ecNumber evidence="13">1.6.2.4</ecNumber>
        </recommendedName>
    </domain>
</protein>
<keyword evidence="13" id="KW-0249">Electron transport</keyword>
<reference evidence="17" key="1">
    <citation type="journal article" date="2019" name="Int. J. Syst. Evol. Microbiol.">
        <title>The Global Catalogue of Microorganisms (GCM) 10K type strain sequencing project: providing services to taxonomists for standard genome sequencing and annotation.</title>
        <authorList>
            <consortium name="The Broad Institute Genomics Platform"/>
            <consortium name="The Broad Institute Genome Sequencing Center for Infectious Disease"/>
            <person name="Wu L."/>
            <person name="Ma J."/>
        </authorList>
    </citation>
    <scope>NUCLEOTIDE SEQUENCE [LARGE SCALE GENOMIC DNA]</scope>
    <source>
        <strain evidence="17">CCUG 53519</strain>
    </source>
</reference>
<keyword evidence="4 13" id="KW-0285">Flavoprotein</keyword>
<dbReference type="EC" id="1.6.2.4" evidence="13"/>
<dbReference type="Pfam" id="PF00258">
    <property type="entry name" value="Flavodoxin_1"/>
    <property type="match status" value="1"/>
</dbReference>
<dbReference type="InterPro" id="IPR008254">
    <property type="entry name" value="Flavodoxin/NO_synth"/>
</dbReference>
<dbReference type="PROSITE" id="PS50902">
    <property type="entry name" value="FLAVODOXIN_LIKE"/>
    <property type="match status" value="1"/>
</dbReference>
<evidence type="ECO:0000259" key="15">
    <source>
        <dbReference type="PROSITE" id="PS51384"/>
    </source>
</evidence>
<comment type="function">
    <text evidence="13">Functions as a fatty acid monooxygenase.</text>
</comment>
<keyword evidence="11 13" id="KW-0503">Monooxygenase</keyword>
<dbReference type="Gene3D" id="1.20.990.10">
    <property type="entry name" value="NADPH-cytochrome p450 Reductase, Chain A, domain 3"/>
    <property type="match status" value="1"/>
</dbReference>
<evidence type="ECO:0000259" key="14">
    <source>
        <dbReference type="PROSITE" id="PS50902"/>
    </source>
</evidence>
<name>A0ABW3PS25_9BACL</name>
<evidence type="ECO:0000256" key="3">
    <source>
        <dbReference type="ARBA" id="ARBA00022617"/>
    </source>
</evidence>
<evidence type="ECO:0000256" key="5">
    <source>
        <dbReference type="ARBA" id="ARBA00022643"/>
    </source>
</evidence>
<dbReference type="InterPro" id="IPR017938">
    <property type="entry name" value="Riboflavin_synthase-like_b-brl"/>
</dbReference>
<dbReference type="InterPro" id="IPR001709">
    <property type="entry name" value="Flavoprot_Pyr_Nucl_cyt_Rdtase"/>
</dbReference>
<comment type="catalytic activity">
    <reaction evidence="12 13">
        <text>2 oxidized [cytochrome P450] + NADPH = 2 reduced [cytochrome P450] + NADP(+) + H(+)</text>
        <dbReference type="Rhea" id="RHEA:24040"/>
        <dbReference type="Rhea" id="RHEA-COMP:14627"/>
        <dbReference type="Rhea" id="RHEA-COMP:14628"/>
        <dbReference type="ChEBI" id="CHEBI:15378"/>
        <dbReference type="ChEBI" id="CHEBI:55376"/>
        <dbReference type="ChEBI" id="CHEBI:57783"/>
        <dbReference type="ChEBI" id="CHEBI:58349"/>
        <dbReference type="ChEBI" id="CHEBI:60344"/>
        <dbReference type="EC" id="1.6.2.4"/>
    </reaction>
</comment>
<evidence type="ECO:0000256" key="13">
    <source>
        <dbReference type="PIRNR" id="PIRNR000209"/>
    </source>
</evidence>
<dbReference type="SUPFAM" id="SSF63380">
    <property type="entry name" value="Riboflavin synthase domain-like"/>
    <property type="match status" value="1"/>
</dbReference>
<keyword evidence="9 13" id="KW-0560">Oxidoreductase</keyword>
<dbReference type="EMBL" id="JBHTKX010000001">
    <property type="protein sequence ID" value="MFD1128347.1"/>
    <property type="molecule type" value="Genomic_DNA"/>
</dbReference>
<dbReference type="PANTHER" id="PTHR19384">
    <property type="entry name" value="NITRIC OXIDE SYNTHASE-RELATED"/>
    <property type="match status" value="1"/>
</dbReference>
<dbReference type="PIRSF" id="PIRSF000209">
    <property type="entry name" value="Bifunctional_P450_P450R"/>
    <property type="match status" value="1"/>
</dbReference>
<dbReference type="Pfam" id="PF00175">
    <property type="entry name" value="NAD_binding_1"/>
    <property type="match status" value="1"/>
</dbReference>
<dbReference type="Pfam" id="PF00067">
    <property type="entry name" value="p450"/>
    <property type="match status" value="1"/>
</dbReference>
<keyword evidence="17" id="KW-1185">Reference proteome</keyword>
<keyword evidence="8 13" id="KW-0521">NADP</keyword>